<evidence type="ECO:0000313" key="1">
    <source>
        <dbReference type="EMBL" id="KIM76192.1"/>
    </source>
</evidence>
<gene>
    <name evidence="1" type="ORF">PILCRDRAFT_826553</name>
</gene>
<keyword evidence="2" id="KW-1185">Reference proteome</keyword>
<reference evidence="1 2" key="1">
    <citation type="submission" date="2014-04" db="EMBL/GenBank/DDBJ databases">
        <authorList>
            <consortium name="DOE Joint Genome Institute"/>
            <person name="Kuo A."/>
            <person name="Tarkka M."/>
            <person name="Buscot F."/>
            <person name="Kohler A."/>
            <person name="Nagy L.G."/>
            <person name="Floudas D."/>
            <person name="Copeland A."/>
            <person name="Barry K.W."/>
            <person name="Cichocki N."/>
            <person name="Veneault-Fourrey C."/>
            <person name="LaButti K."/>
            <person name="Lindquist E.A."/>
            <person name="Lipzen A."/>
            <person name="Lundell T."/>
            <person name="Morin E."/>
            <person name="Murat C."/>
            <person name="Sun H."/>
            <person name="Tunlid A."/>
            <person name="Henrissat B."/>
            <person name="Grigoriev I.V."/>
            <person name="Hibbett D.S."/>
            <person name="Martin F."/>
            <person name="Nordberg H.P."/>
            <person name="Cantor M.N."/>
            <person name="Hua S.X."/>
        </authorList>
    </citation>
    <scope>NUCLEOTIDE SEQUENCE [LARGE SCALE GENOMIC DNA]</scope>
    <source>
        <strain evidence="1 2">F 1598</strain>
    </source>
</reference>
<reference evidence="2" key="2">
    <citation type="submission" date="2015-01" db="EMBL/GenBank/DDBJ databases">
        <title>Evolutionary Origins and Diversification of the Mycorrhizal Mutualists.</title>
        <authorList>
            <consortium name="DOE Joint Genome Institute"/>
            <consortium name="Mycorrhizal Genomics Consortium"/>
            <person name="Kohler A."/>
            <person name="Kuo A."/>
            <person name="Nagy L.G."/>
            <person name="Floudas D."/>
            <person name="Copeland A."/>
            <person name="Barry K.W."/>
            <person name="Cichocki N."/>
            <person name="Veneault-Fourrey C."/>
            <person name="LaButti K."/>
            <person name="Lindquist E.A."/>
            <person name="Lipzen A."/>
            <person name="Lundell T."/>
            <person name="Morin E."/>
            <person name="Murat C."/>
            <person name="Riley R."/>
            <person name="Ohm R."/>
            <person name="Sun H."/>
            <person name="Tunlid A."/>
            <person name="Henrissat B."/>
            <person name="Grigoriev I.V."/>
            <person name="Hibbett D.S."/>
            <person name="Martin F."/>
        </authorList>
    </citation>
    <scope>NUCLEOTIDE SEQUENCE [LARGE SCALE GENOMIC DNA]</scope>
    <source>
        <strain evidence="2">F 1598</strain>
    </source>
</reference>
<organism evidence="1 2">
    <name type="scientific">Piloderma croceum (strain F 1598)</name>
    <dbReference type="NCBI Taxonomy" id="765440"/>
    <lineage>
        <taxon>Eukaryota</taxon>
        <taxon>Fungi</taxon>
        <taxon>Dikarya</taxon>
        <taxon>Basidiomycota</taxon>
        <taxon>Agaricomycotina</taxon>
        <taxon>Agaricomycetes</taxon>
        <taxon>Agaricomycetidae</taxon>
        <taxon>Atheliales</taxon>
        <taxon>Atheliaceae</taxon>
        <taxon>Piloderma</taxon>
    </lineage>
</organism>
<name>A0A0C3BFT2_PILCF</name>
<dbReference type="Proteomes" id="UP000054166">
    <property type="component" value="Unassembled WGS sequence"/>
</dbReference>
<dbReference type="InParanoid" id="A0A0C3BFT2"/>
<dbReference type="EMBL" id="KN833037">
    <property type="protein sequence ID" value="KIM76192.1"/>
    <property type="molecule type" value="Genomic_DNA"/>
</dbReference>
<dbReference type="HOGENOM" id="CLU_2740940_0_0_1"/>
<sequence length="71" mass="7529">MAIRISLEAASINFGGLPRASTLLPGRIDHIIPSPICCSTLKIPSTGPGGGKLKPDVLFVLRYTVTLRRNG</sequence>
<dbReference type="AlphaFoldDB" id="A0A0C3BFT2"/>
<evidence type="ECO:0000313" key="2">
    <source>
        <dbReference type="Proteomes" id="UP000054166"/>
    </source>
</evidence>
<accession>A0A0C3BFT2</accession>
<protein>
    <submittedName>
        <fullName evidence="1">Uncharacterized protein</fullName>
    </submittedName>
</protein>
<proteinExistence type="predicted"/>